<accession>X0PKH4</accession>
<dbReference type="EMBL" id="BAKI01000025">
    <property type="protein sequence ID" value="GAF37156.1"/>
    <property type="molecule type" value="Genomic_DNA"/>
</dbReference>
<dbReference type="Proteomes" id="UP000051966">
    <property type="component" value="Unassembled WGS sequence"/>
</dbReference>
<feature type="domain" description="DUF5776" evidence="2">
    <location>
        <begin position="635"/>
        <end position="703"/>
    </location>
</feature>
<proteinExistence type="predicted"/>
<dbReference type="InterPro" id="IPR044081">
    <property type="entry name" value="DUF5776"/>
</dbReference>
<evidence type="ECO:0000256" key="1">
    <source>
        <dbReference type="SAM" id="MobiDB-lite"/>
    </source>
</evidence>
<sequence length="708" mass="76851">MEKKGLRGLLLPIVLAVVGILLVFGVFSSKVNAASDSAIYNGTVTDLDSNNNSSRTVNGLVHKVWMTAQNTKNGQVESSNYGAAQPGVTHNFLLKNGNYTDLHLHLKITNSSNETTVNFQAINSEWLVLPINKNFFGNAATDQVTYSGTTPITPDPSNVKLMYTFDNRTDRTDGSSIQPEEWSHLSAIVIQDGNSLGPGQSIELDVPLRVTPDADGNTKTFTFANMSYNNWYYTAIQNWARVASPVELNYRQPGYQGVFVAGEKAANGELNFASDVQKYFPKITNSLGAIGYDNTNSFIDRAPDDPDNVFYTGGLQIVHLDKIPSVNGNGLLIDDLHNNGYSFAISPDNDYGHKIGTEDKTYIYSIANNKPFSNVLKDGSDASGQTYNNELLGHIGLQVQQFIGASDKTIPLKGTWSAYDGATFYDTNQTKLTTVPDGVSYVVKKVDANNNETDVTSKKIDTTKNGVYRVTYTYVVNNGLTVKKTVTITVGSGNPTPTPTTPSTSGTSGNGSTASNTGNNTGNAGNGSGSTTGSTTTTTTKPSTSTSPNVAVKGEAVYAIKKIGLYKSTNFTKANRIAWYSKQKRTNRPMFVVTGYKRNSNGTLRYKVRDVNHGRKTAGKTGYITASQKYVVPVYYASVPKSKKITVIAKKGVNAYKSAKLTGKVKCYKKGTHLRVKKLVKHNLTTRYQLTNGKYVTTNKKLIIGGDY</sequence>
<evidence type="ECO:0000313" key="4">
    <source>
        <dbReference type="EMBL" id="KRM03957.1"/>
    </source>
</evidence>
<evidence type="ECO:0000259" key="2">
    <source>
        <dbReference type="Pfam" id="PF19087"/>
    </source>
</evidence>
<dbReference type="InterPro" id="IPR013783">
    <property type="entry name" value="Ig-like_fold"/>
</dbReference>
<name>X0PKH4_9LACO</name>
<keyword evidence="6" id="KW-1185">Reference proteome</keyword>
<feature type="compositionally biased region" description="Low complexity" evidence="1">
    <location>
        <begin position="491"/>
        <end position="523"/>
    </location>
</feature>
<organism evidence="3 5">
    <name type="scientific">Lentilactobacillus farraginis DSM 18382 = JCM 14108</name>
    <dbReference type="NCBI Taxonomy" id="1423743"/>
    <lineage>
        <taxon>Bacteria</taxon>
        <taxon>Bacillati</taxon>
        <taxon>Bacillota</taxon>
        <taxon>Bacilli</taxon>
        <taxon>Lactobacillales</taxon>
        <taxon>Lactobacillaceae</taxon>
        <taxon>Lentilactobacillus</taxon>
    </lineage>
</organism>
<dbReference type="AlphaFoldDB" id="X0PKH4"/>
<protein>
    <recommendedName>
        <fullName evidence="2">DUF5776 domain-containing protein</fullName>
    </recommendedName>
</protein>
<evidence type="ECO:0000313" key="3">
    <source>
        <dbReference type="EMBL" id="GAF37156.1"/>
    </source>
</evidence>
<gene>
    <name evidence="4" type="ORF">FD41_GL000996</name>
    <name evidence="3" type="ORF">JCM14108_2171</name>
</gene>
<dbReference type="Gene3D" id="2.60.40.10">
    <property type="entry name" value="Immunoglobulins"/>
    <property type="match status" value="1"/>
</dbReference>
<comment type="caution">
    <text evidence="3">The sequence shown here is derived from an EMBL/GenBank/DDBJ whole genome shotgun (WGS) entry which is preliminary data.</text>
</comment>
<dbReference type="eggNOG" id="ENOG5030B0Q">
    <property type="taxonomic scope" value="Bacteria"/>
</dbReference>
<evidence type="ECO:0000313" key="5">
    <source>
        <dbReference type="Proteomes" id="UP000019488"/>
    </source>
</evidence>
<dbReference type="PATRIC" id="fig|1423743.5.peg.1028"/>
<reference evidence="4 6" key="2">
    <citation type="journal article" date="2015" name="Genome Announc.">
        <title>Expanding the biotechnology potential of lactobacilli through comparative genomics of 213 strains and associated genera.</title>
        <authorList>
            <person name="Sun Z."/>
            <person name="Harris H.M."/>
            <person name="McCann A."/>
            <person name="Guo C."/>
            <person name="Argimon S."/>
            <person name="Zhang W."/>
            <person name="Yang X."/>
            <person name="Jeffery I.B."/>
            <person name="Cooney J.C."/>
            <person name="Kagawa T.F."/>
            <person name="Liu W."/>
            <person name="Song Y."/>
            <person name="Salvetti E."/>
            <person name="Wrobel A."/>
            <person name="Rasinkangas P."/>
            <person name="Parkhill J."/>
            <person name="Rea M.C."/>
            <person name="O'Sullivan O."/>
            <person name="Ritari J."/>
            <person name="Douillard F.P."/>
            <person name="Paul Ross R."/>
            <person name="Yang R."/>
            <person name="Briner A.E."/>
            <person name="Felis G.E."/>
            <person name="de Vos W.M."/>
            <person name="Barrangou R."/>
            <person name="Klaenhammer T.R."/>
            <person name="Caufield P.W."/>
            <person name="Cui Y."/>
            <person name="Zhang H."/>
            <person name="O'Toole P.W."/>
        </authorList>
    </citation>
    <scope>NUCLEOTIDE SEQUENCE [LARGE SCALE GENOMIC DNA]</scope>
    <source>
        <strain evidence="4 6">DSM 18382</strain>
    </source>
</reference>
<dbReference type="STRING" id="1423743.FD41_GL000996"/>
<reference evidence="3" key="1">
    <citation type="journal article" date="2014" name="Genome Announc.">
        <title>Draft Genome Sequences of Two Lactobacillus Strains, L. farraginis JCM 14108T and L. composti JCM 14202T, Isolated from Compost of Distilled Shochu Residue.</title>
        <authorList>
            <person name="Yuki M."/>
            <person name="Oshima K."/>
            <person name="Suda W."/>
            <person name="Kitahara M."/>
            <person name="Kitamura K."/>
            <person name="Iida T."/>
            <person name="Hattori M."/>
            <person name="Ohkuma M."/>
        </authorList>
    </citation>
    <scope>NUCLEOTIDE SEQUENCE [LARGE SCALE GENOMIC DNA]</scope>
    <source>
        <strain evidence="3">JCM 14108</strain>
    </source>
</reference>
<dbReference type="Proteomes" id="UP000019488">
    <property type="component" value="Unassembled WGS sequence"/>
</dbReference>
<dbReference type="Pfam" id="PF19087">
    <property type="entry name" value="DUF5776"/>
    <property type="match status" value="1"/>
</dbReference>
<evidence type="ECO:0000313" key="6">
    <source>
        <dbReference type="Proteomes" id="UP000051966"/>
    </source>
</evidence>
<dbReference type="EMBL" id="AZFY01000122">
    <property type="protein sequence ID" value="KRM03957.1"/>
    <property type="molecule type" value="Genomic_DNA"/>
</dbReference>
<dbReference type="RefSeq" id="WP_235807168.1">
    <property type="nucleotide sequence ID" value="NZ_AZFY01000122.1"/>
</dbReference>
<feature type="compositionally biased region" description="Low complexity" evidence="1">
    <location>
        <begin position="531"/>
        <end position="549"/>
    </location>
</feature>
<feature type="region of interest" description="Disordered" evidence="1">
    <location>
        <begin position="488"/>
        <end position="549"/>
    </location>
</feature>